<protein>
    <recommendedName>
        <fullName evidence="4">FxsA family protein</fullName>
    </recommendedName>
</protein>
<feature type="transmembrane region" description="Helical" evidence="1">
    <location>
        <begin position="51"/>
        <end position="68"/>
    </location>
</feature>
<evidence type="ECO:0000313" key="3">
    <source>
        <dbReference type="Proteomes" id="UP000824496"/>
    </source>
</evidence>
<evidence type="ECO:0000256" key="1">
    <source>
        <dbReference type="SAM" id="Phobius"/>
    </source>
</evidence>
<evidence type="ECO:0008006" key="4">
    <source>
        <dbReference type="Google" id="ProtNLM"/>
    </source>
</evidence>
<name>A0ABM7UB50_9ACTO</name>
<dbReference type="RefSeq" id="WP_223906607.1">
    <property type="nucleotide sequence ID" value="NZ_AP025017.1"/>
</dbReference>
<keyword evidence="1" id="KW-0812">Transmembrane</keyword>
<organism evidence="2 3">
    <name type="scientific">Actinomyces capricornis</name>
    <dbReference type="NCBI Taxonomy" id="2755559"/>
    <lineage>
        <taxon>Bacteria</taxon>
        <taxon>Bacillati</taxon>
        <taxon>Actinomycetota</taxon>
        <taxon>Actinomycetes</taxon>
        <taxon>Actinomycetales</taxon>
        <taxon>Actinomycetaceae</taxon>
        <taxon>Actinomyces</taxon>
    </lineage>
</organism>
<accession>A0ABM7UB50</accession>
<keyword evidence="1" id="KW-1133">Transmembrane helix</keyword>
<keyword evidence="1" id="KW-0472">Membrane</keyword>
<reference evidence="2 3" key="1">
    <citation type="submission" date="2021-08" db="EMBL/GenBank/DDBJ databases">
        <title>Whole genome sequence of novel Actinomyces species strain MAS-1.</title>
        <authorList>
            <person name="Saito M."/>
            <person name="Kuwahara N."/>
            <person name="Takizawa T."/>
            <person name="Gotouda H."/>
            <person name="Ochiai T."/>
        </authorList>
    </citation>
    <scope>NUCLEOTIDE SEQUENCE [LARGE SCALE GENOMIC DNA]</scope>
    <source>
        <strain evidence="2 3">MAS-1</strain>
    </source>
</reference>
<sequence>MAPADTALSPLPPAPLWGFVLGRFIMTVMQGVVLAIALLLWVLLSGQPFGFTRLVLVLCAAGVAALVRELVDGFITRGVAVRLNAVSVPPWCAVALGLVSPVPAGLIVGLILGGGRGTVLVTCLALWVFIAALERPWKDKTPDAQTRAIDVEARAMTREYFAEDVERLSQQVRERRQERREKGGSPR</sequence>
<keyword evidence="3" id="KW-1185">Reference proteome</keyword>
<gene>
    <name evidence="2" type="ORF">MANAM107_13810</name>
</gene>
<dbReference type="EMBL" id="AP025017">
    <property type="protein sequence ID" value="BDA64547.1"/>
    <property type="molecule type" value="Genomic_DNA"/>
</dbReference>
<proteinExistence type="predicted"/>
<feature type="transmembrane region" description="Helical" evidence="1">
    <location>
        <begin position="20"/>
        <end position="44"/>
    </location>
</feature>
<dbReference type="Proteomes" id="UP000824496">
    <property type="component" value="Chromosome"/>
</dbReference>
<feature type="transmembrane region" description="Helical" evidence="1">
    <location>
        <begin position="88"/>
        <end position="112"/>
    </location>
</feature>
<evidence type="ECO:0000313" key="2">
    <source>
        <dbReference type="EMBL" id="BDA64547.1"/>
    </source>
</evidence>